<evidence type="ECO:0000313" key="4">
    <source>
        <dbReference type="Proteomes" id="UP000070409"/>
    </source>
</evidence>
<reference evidence="2" key="2">
    <citation type="submission" date="2016-02" db="EMBL/GenBank/DDBJ databases">
        <authorList>
            <person name="Teng J.L."/>
            <person name="Yang Y."/>
            <person name="Huang Y."/>
            <person name="Guo F."/>
            <person name="Wei W."/>
            <person name="Chen J.H."/>
            <person name="Wong S.Y."/>
            <person name="Lau S.K."/>
            <person name="Woo P.C."/>
        </authorList>
    </citation>
    <scope>NUCLEOTIDE SEQUENCE</scope>
    <source>
        <strain evidence="2">JCM 15929</strain>
    </source>
</reference>
<organism evidence="2 3">
    <name type="scientific">Tsukamurella pseudospumae</name>
    <dbReference type="NCBI Taxonomy" id="239498"/>
    <lineage>
        <taxon>Bacteria</taxon>
        <taxon>Bacillati</taxon>
        <taxon>Actinomycetota</taxon>
        <taxon>Actinomycetes</taxon>
        <taxon>Mycobacteriales</taxon>
        <taxon>Tsukamurellaceae</taxon>
        <taxon>Tsukamurella</taxon>
    </lineage>
</organism>
<dbReference type="EMBL" id="LSRE01000014">
    <property type="protein sequence ID" value="KXO97974.1"/>
    <property type="molecule type" value="Genomic_DNA"/>
</dbReference>
<accession>A0A137ZZ27</accession>
<sequence length="309" mass="34591">MSMSEDTSAQHRHRKELLAVGATDRQIRVWQREQKMTRVWRGVYHLGGRLLPWEELRLSAIAAAQRSSDATVLSHEAAAAVHGMGTLNSDWRTVDFTADGVRGGTKRGRRRLHVRRLDAEDVVVVDGVTVTSIARTALDLALAGDFVAAVCALDAALRLGVSREELEAAIGRLGRRRGIANLLAALAEASPLSESVGESRSRALMLKWPEIPRPELQREFFNEAGALEARVDFLWAERVVGEFDGKGKQGKGFTSEQRIQRDSLLMGRKLYPTHWDWDDCEEPDRLRNKLRDALEPFDLLLDGSSRYRS</sequence>
<dbReference type="Proteomes" id="UP000070409">
    <property type="component" value="Unassembled WGS sequence"/>
</dbReference>
<dbReference type="EMBL" id="LSRF01000058">
    <property type="protein sequence ID" value="KXP03446.1"/>
    <property type="molecule type" value="Genomic_DNA"/>
</dbReference>
<name>A0A137ZZ27_9ACTN</name>
<protein>
    <recommendedName>
        <fullName evidence="5">Transcriptional regulator, AbiEi antitoxin, Type IV TA system</fullName>
    </recommendedName>
</protein>
<dbReference type="AlphaFoldDB" id="A0A137ZZ27"/>
<evidence type="ECO:0000313" key="2">
    <source>
        <dbReference type="EMBL" id="KXP03446.1"/>
    </source>
</evidence>
<gene>
    <name evidence="2" type="ORF">AXK60_16615</name>
    <name evidence="1" type="ORF">AXK61_20625</name>
</gene>
<dbReference type="Proteomes" id="UP000070258">
    <property type="component" value="Unassembled WGS sequence"/>
</dbReference>
<evidence type="ECO:0000313" key="3">
    <source>
        <dbReference type="Proteomes" id="UP000070258"/>
    </source>
</evidence>
<dbReference type="STRING" id="239498.AXK60_16615"/>
<reference evidence="1 4" key="1">
    <citation type="submission" date="2016-02" db="EMBL/GenBank/DDBJ databases">
        <authorList>
            <person name="Teng J.L."/>
            <person name="Tang Y."/>
            <person name="Huang Y."/>
            <person name="Guo F."/>
            <person name="Wei W."/>
            <person name="Chen J.H."/>
            <person name="Wong S.Y."/>
            <person name="Lau S.K."/>
            <person name="Woo P.C."/>
        </authorList>
    </citation>
    <scope>NUCLEOTIDE SEQUENCE [LARGE SCALE GENOMIC DNA]</scope>
    <source>
        <strain evidence="1 4">JCM 13375</strain>
    </source>
</reference>
<reference evidence="3" key="3">
    <citation type="submission" date="2016-02" db="EMBL/GenBank/DDBJ databases">
        <authorList>
            <person name="Wen L."/>
            <person name="He K."/>
            <person name="Yang H."/>
        </authorList>
    </citation>
    <scope>NUCLEOTIDE SEQUENCE [LARGE SCALE GENOMIC DNA]</scope>
    <source>
        <strain evidence="3">JCM 15929</strain>
    </source>
</reference>
<evidence type="ECO:0000313" key="1">
    <source>
        <dbReference type="EMBL" id="KXO97974.1"/>
    </source>
</evidence>
<keyword evidence="4" id="KW-1185">Reference proteome</keyword>
<proteinExistence type="predicted"/>
<evidence type="ECO:0008006" key="5">
    <source>
        <dbReference type="Google" id="ProtNLM"/>
    </source>
</evidence>
<comment type="caution">
    <text evidence="2">The sequence shown here is derived from an EMBL/GenBank/DDBJ whole genome shotgun (WGS) entry which is preliminary data.</text>
</comment>